<evidence type="ECO:0000313" key="1">
    <source>
        <dbReference type="EMBL" id="GBP04444.1"/>
    </source>
</evidence>
<dbReference type="AlphaFoldDB" id="A0A4C1SR55"/>
<evidence type="ECO:0000313" key="2">
    <source>
        <dbReference type="Proteomes" id="UP000299102"/>
    </source>
</evidence>
<name>A0A4C1SR55_EUMVA</name>
<comment type="caution">
    <text evidence="1">The sequence shown here is derived from an EMBL/GenBank/DDBJ whole genome shotgun (WGS) entry which is preliminary data.</text>
</comment>
<organism evidence="1 2">
    <name type="scientific">Eumeta variegata</name>
    <name type="common">Bagworm moth</name>
    <name type="synonym">Eumeta japonica</name>
    <dbReference type="NCBI Taxonomy" id="151549"/>
    <lineage>
        <taxon>Eukaryota</taxon>
        <taxon>Metazoa</taxon>
        <taxon>Ecdysozoa</taxon>
        <taxon>Arthropoda</taxon>
        <taxon>Hexapoda</taxon>
        <taxon>Insecta</taxon>
        <taxon>Pterygota</taxon>
        <taxon>Neoptera</taxon>
        <taxon>Endopterygota</taxon>
        <taxon>Lepidoptera</taxon>
        <taxon>Glossata</taxon>
        <taxon>Ditrysia</taxon>
        <taxon>Tineoidea</taxon>
        <taxon>Psychidae</taxon>
        <taxon>Oiketicinae</taxon>
        <taxon>Eumeta</taxon>
    </lineage>
</organism>
<dbReference type="Proteomes" id="UP000299102">
    <property type="component" value="Unassembled WGS sequence"/>
</dbReference>
<proteinExistence type="predicted"/>
<keyword evidence="2" id="KW-1185">Reference proteome</keyword>
<reference evidence="1 2" key="1">
    <citation type="journal article" date="2019" name="Commun. Biol.">
        <title>The bagworm genome reveals a unique fibroin gene that provides high tensile strength.</title>
        <authorList>
            <person name="Kono N."/>
            <person name="Nakamura H."/>
            <person name="Ohtoshi R."/>
            <person name="Tomita M."/>
            <person name="Numata K."/>
            <person name="Arakawa K."/>
        </authorList>
    </citation>
    <scope>NUCLEOTIDE SEQUENCE [LARGE SCALE GENOMIC DNA]</scope>
</reference>
<sequence>MEFRSQESVFYLDQFLTIYRSVANDARESSRPRQSYLRALNLATHCAQKVTRSRKAKSEVIGNWMFENRLLLCSVLELRAVKYHIGVK</sequence>
<protein>
    <submittedName>
        <fullName evidence="1">Uncharacterized protein</fullName>
    </submittedName>
</protein>
<accession>A0A4C1SR55</accession>
<dbReference type="EMBL" id="BGZK01000014">
    <property type="protein sequence ID" value="GBP04444.1"/>
    <property type="molecule type" value="Genomic_DNA"/>
</dbReference>
<gene>
    <name evidence="1" type="ORF">EVAR_3837_1</name>
</gene>